<gene>
    <name evidence="1" type="ORF">C8F04DRAFT_1223174</name>
</gene>
<accession>A0AAD6SDQ9</accession>
<reference evidence="1" key="1">
    <citation type="submission" date="2023-03" db="EMBL/GenBank/DDBJ databases">
        <title>Massive genome expansion in bonnet fungi (Mycena s.s.) driven by repeated elements and novel gene families across ecological guilds.</title>
        <authorList>
            <consortium name="Lawrence Berkeley National Laboratory"/>
            <person name="Harder C.B."/>
            <person name="Miyauchi S."/>
            <person name="Viragh M."/>
            <person name="Kuo A."/>
            <person name="Thoen E."/>
            <person name="Andreopoulos B."/>
            <person name="Lu D."/>
            <person name="Skrede I."/>
            <person name="Drula E."/>
            <person name="Henrissat B."/>
            <person name="Morin E."/>
            <person name="Kohler A."/>
            <person name="Barry K."/>
            <person name="LaButti K."/>
            <person name="Morin E."/>
            <person name="Salamov A."/>
            <person name="Lipzen A."/>
            <person name="Mereny Z."/>
            <person name="Hegedus B."/>
            <person name="Baldrian P."/>
            <person name="Stursova M."/>
            <person name="Weitz H."/>
            <person name="Taylor A."/>
            <person name="Grigoriev I.V."/>
            <person name="Nagy L.G."/>
            <person name="Martin F."/>
            <person name="Kauserud H."/>
        </authorList>
    </citation>
    <scope>NUCLEOTIDE SEQUENCE</scope>
    <source>
        <strain evidence="1">CBHHK200</strain>
    </source>
</reference>
<dbReference type="EMBL" id="JARJCM010000144">
    <property type="protein sequence ID" value="KAJ7026074.1"/>
    <property type="molecule type" value="Genomic_DNA"/>
</dbReference>
<sequence>MAALERLRARQQIPSNPLPLSCPLQKASEVADICSALLAVQHAPRNQTLQIVSSKNTSRVAMTCNLGKLEDRGWVGIADREPLKSLAAELRSRTAPTVFVEVSPESSSAMREGMRTAALQARDGLQTREQTKIALKIESSMALDGIKLSTLTQRLAYAGIKELKAEVTRKATANDVKQIQAAIKLQSDKLPTTPQVWASIRYKDFTRQVRNFLWKSLHSASGNVPILNEPEDLEHIVLKCKHPGQQEVWALAKGLWLKKHSSWPLLSLGSILGCSLTEFTDDRGRPLLGESRLYHILISESLFMIWKIRNNCVINRAGSEMLKHEIHNKWLYAINLRLKFDRALTNHAKFGKQNSIKISLVLQTWWSTLMEEDKLPENWIREPRVLVGTEQHWAIGRI</sequence>
<organism evidence="1 2">
    <name type="scientific">Mycena alexandri</name>
    <dbReference type="NCBI Taxonomy" id="1745969"/>
    <lineage>
        <taxon>Eukaryota</taxon>
        <taxon>Fungi</taxon>
        <taxon>Dikarya</taxon>
        <taxon>Basidiomycota</taxon>
        <taxon>Agaricomycotina</taxon>
        <taxon>Agaricomycetes</taxon>
        <taxon>Agaricomycetidae</taxon>
        <taxon>Agaricales</taxon>
        <taxon>Marasmiineae</taxon>
        <taxon>Mycenaceae</taxon>
        <taxon>Mycena</taxon>
    </lineage>
</organism>
<dbReference type="AlphaFoldDB" id="A0AAD6SDQ9"/>
<evidence type="ECO:0000313" key="2">
    <source>
        <dbReference type="Proteomes" id="UP001218188"/>
    </source>
</evidence>
<evidence type="ECO:0000313" key="1">
    <source>
        <dbReference type="EMBL" id="KAJ7026074.1"/>
    </source>
</evidence>
<dbReference type="Proteomes" id="UP001218188">
    <property type="component" value="Unassembled WGS sequence"/>
</dbReference>
<keyword evidence="2" id="KW-1185">Reference proteome</keyword>
<name>A0AAD6SDQ9_9AGAR</name>
<comment type="caution">
    <text evidence="1">The sequence shown here is derived from an EMBL/GenBank/DDBJ whole genome shotgun (WGS) entry which is preliminary data.</text>
</comment>
<proteinExistence type="predicted"/>
<protein>
    <submittedName>
        <fullName evidence="1">Uncharacterized protein</fullName>
    </submittedName>
</protein>